<dbReference type="Pfam" id="PF13041">
    <property type="entry name" value="PPR_2"/>
    <property type="match status" value="2"/>
</dbReference>
<dbReference type="FunFam" id="1.25.40.10:FF:000423">
    <property type="entry name" value="Pentatricopeptide repeat-containing protein, chloroplastic"/>
    <property type="match status" value="1"/>
</dbReference>
<feature type="repeat" description="PPR" evidence="3">
    <location>
        <begin position="348"/>
        <end position="382"/>
    </location>
</feature>
<evidence type="ECO:0000256" key="2">
    <source>
        <dbReference type="ARBA" id="ARBA00022737"/>
    </source>
</evidence>
<dbReference type="Pfam" id="PF12854">
    <property type="entry name" value="PPR_1"/>
    <property type="match status" value="1"/>
</dbReference>
<feature type="repeat" description="PPR" evidence="3">
    <location>
        <begin position="208"/>
        <end position="242"/>
    </location>
</feature>
<protein>
    <recommendedName>
        <fullName evidence="5">Smr domain-containing protein</fullName>
    </recommendedName>
</protein>
<feature type="domain" description="Smr" evidence="5">
    <location>
        <begin position="602"/>
        <end position="685"/>
    </location>
</feature>
<feature type="repeat" description="PPR" evidence="3">
    <location>
        <begin position="454"/>
        <end position="488"/>
    </location>
</feature>
<feature type="repeat" description="PPR" evidence="3">
    <location>
        <begin position="419"/>
        <end position="453"/>
    </location>
</feature>
<organism evidence="6 7">
    <name type="scientific">Canavalia gladiata</name>
    <name type="common">Sword bean</name>
    <name type="synonym">Dolichos gladiatus</name>
    <dbReference type="NCBI Taxonomy" id="3824"/>
    <lineage>
        <taxon>Eukaryota</taxon>
        <taxon>Viridiplantae</taxon>
        <taxon>Streptophyta</taxon>
        <taxon>Embryophyta</taxon>
        <taxon>Tracheophyta</taxon>
        <taxon>Spermatophyta</taxon>
        <taxon>Magnoliopsida</taxon>
        <taxon>eudicotyledons</taxon>
        <taxon>Gunneridae</taxon>
        <taxon>Pentapetalae</taxon>
        <taxon>rosids</taxon>
        <taxon>fabids</taxon>
        <taxon>Fabales</taxon>
        <taxon>Fabaceae</taxon>
        <taxon>Papilionoideae</taxon>
        <taxon>50 kb inversion clade</taxon>
        <taxon>NPAAA clade</taxon>
        <taxon>indigoferoid/millettioid clade</taxon>
        <taxon>Phaseoleae</taxon>
        <taxon>Canavalia</taxon>
    </lineage>
</organism>
<comment type="similarity">
    <text evidence="1">Belongs to the PPR family. P subfamily.</text>
</comment>
<evidence type="ECO:0000256" key="1">
    <source>
        <dbReference type="ARBA" id="ARBA00007626"/>
    </source>
</evidence>
<proteinExistence type="inferred from homology"/>
<gene>
    <name evidence="6" type="ORF">VNO77_06014</name>
</gene>
<dbReference type="AlphaFoldDB" id="A0AAN9MZC6"/>
<dbReference type="Gene3D" id="1.25.40.10">
    <property type="entry name" value="Tetratricopeptide repeat domain"/>
    <property type="match status" value="3"/>
</dbReference>
<feature type="repeat" description="PPR" evidence="3">
    <location>
        <begin position="383"/>
        <end position="417"/>
    </location>
</feature>
<reference evidence="6 7" key="1">
    <citation type="submission" date="2024-01" db="EMBL/GenBank/DDBJ databases">
        <title>The genomes of 5 underutilized Papilionoideae crops provide insights into root nodulation and disease resistanc.</title>
        <authorList>
            <person name="Jiang F."/>
        </authorList>
    </citation>
    <scope>NUCLEOTIDE SEQUENCE [LARGE SCALE GENOMIC DNA]</scope>
    <source>
        <strain evidence="6">LVBAO_FW01</strain>
        <tissue evidence="6">Leaves</tissue>
    </source>
</reference>
<dbReference type="InterPro" id="IPR033443">
    <property type="entry name" value="PROP1-like_PPR_dom"/>
</dbReference>
<keyword evidence="7" id="KW-1185">Reference proteome</keyword>
<keyword evidence="2" id="KW-0677">Repeat</keyword>
<dbReference type="PANTHER" id="PTHR47447">
    <property type="entry name" value="OS03G0856100 PROTEIN"/>
    <property type="match status" value="1"/>
</dbReference>
<dbReference type="NCBIfam" id="TIGR00756">
    <property type="entry name" value="PPR"/>
    <property type="match status" value="8"/>
</dbReference>
<dbReference type="InterPro" id="IPR002885">
    <property type="entry name" value="PPR_rpt"/>
</dbReference>
<dbReference type="GO" id="GO:0003729">
    <property type="term" value="F:mRNA binding"/>
    <property type="evidence" value="ECO:0007669"/>
    <property type="project" value="TreeGrafter"/>
</dbReference>
<evidence type="ECO:0000256" key="3">
    <source>
        <dbReference type="PROSITE-ProRule" id="PRU00708"/>
    </source>
</evidence>
<dbReference type="GO" id="GO:0009658">
    <property type="term" value="P:chloroplast organization"/>
    <property type="evidence" value="ECO:0007669"/>
    <property type="project" value="UniProtKB-ARBA"/>
</dbReference>
<dbReference type="FunFam" id="1.25.40.10:FF:000485">
    <property type="entry name" value="pentatricopeptide repeat-containing protein At4g16390, chloroplastic"/>
    <property type="match status" value="1"/>
</dbReference>
<dbReference type="FunFam" id="1.25.40.10:FF:000509">
    <property type="entry name" value="Pentatricopeptide repeat-containing protein At4g16390, chloroplastic"/>
    <property type="match status" value="1"/>
</dbReference>
<evidence type="ECO:0000256" key="4">
    <source>
        <dbReference type="SAM" id="MobiDB-lite"/>
    </source>
</evidence>
<feature type="repeat" description="PPR" evidence="3">
    <location>
        <begin position="313"/>
        <end position="347"/>
    </location>
</feature>
<evidence type="ECO:0000313" key="7">
    <source>
        <dbReference type="Proteomes" id="UP001367508"/>
    </source>
</evidence>
<dbReference type="InterPro" id="IPR011990">
    <property type="entry name" value="TPR-like_helical_dom_sf"/>
</dbReference>
<dbReference type="GO" id="GO:0042134">
    <property type="term" value="F:rRNA primary transcript binding"/>
    <property type="evidence" value="ECO:0007669"/>
    <property type="project" value="TreeGrafter"/>
</dbReference>
<dbReference type="InterPro" id="IPR002625">
    <property type="entry name" value="Smr_dom"/>
</dbReference>
<feature type="region of interest" description="Disordered" evidence="4">
    <location>
        <begin position="55"/>
        <end position="87"/>
    </location>
</feature>
<comment type="caution">
    <text evidence="6">The sequence shown here is derived from an EMBL/GenBank/DDBJ whole genome shotgun (WGS) entry which is preliminary data.</text>
</comment>
<dbReference type="GO" id="GO:0009570">
    <property type="term" value="C:chloroplast stroma"/>
    <property type="evidence" value="ECO:0007669"/>
    <property type="project" value="TreeGrafter"/>
</dbReference>
<dbReference type="Proteomes" id="UP001367508">
    <property type="component" value="Unassembled WGS sequence"/>
</dbReference>
<feature type="repeat" description="PPR" evidence="3">
    <location>
        <begin position="243"/>
        <end position="277"/>
    </location>
</feature>
<accession>A0AAN9MZC6</accession>
<dbReference type="PROSITE" id="PS51375">
    <property type="entry name" value="PPR"/>
    <property type="match status" value="9"/>
</dbReference>
<sequence>MAYHLCSSPSSLFHDLPSFSSSSSSSRKFKLGNFLPSSLTFQSKTSVHATHVSLQEPIPQQIPPEEDATFEDTVGKSSSSSKSSSYIWVNPRSPRAKRLRRKSYDARYNSLVKLALSLDSCNPTDDDVSQLLKDLGGKVLEQDAVIVINHMTNSHVALLVLKYFQRTVRPNREVILYNVTLKVLRKCRDLDAMEKLFDEMLQRGVKPDNVTFTTIISCARICSLPNKAVEWFENMSSFGCEPDDVTYSAMIDAYGRAGNVNMALSLYDRARTEKWRLDTVTFLTLIKMYAVAGNYDGCLNVYEEMKVLGVKPNMFVYNTLLDAMGRAKRPWQVKTIHTEMTNNGFSPNWATYASLLRAYGRARYNEDALIIYKEMKEKEMEMNTHLYNTLLAMCADVGLDDEALEIFEDMKTSAACLPDSWTFSSVITIYSCSGNVSEAERTLNEMIESGFQPTIFVLTSLVQCYGKAKRTDDVVKTFNQLLDLGITPDDRFCGCLLSVMTQTPKEDLGKLKDCVEKANPRLGLVVRYLVDGLEEADGKFRKEASELFNSIAEEVKRSFCNSLIDLCVNLNLLDRACELLDLGLTLEIYTDIQSKSQTQWSLHLKSLSVGAALTALHVWINDLSKALESGEDLPPLLGINTGHGKHRYSDKGLASVVESHLRELNAPFHESPDKAGWFLTTQAAAKSWLESRGF</sequence>
<dbReference type="GO" id="GO:0045727">
    <property type="term" value="P:positive regulation of translation"/>
    <property type="evidence" value="ECO:0007669"/>
    <property type="project" value="TreeGrafter"/>
</dbReference>
<dbReference type="EMBL" id="JAYMYQ010000001">
    <property type="protein sequence ID" value="KAK7363855.1"/>
    <property type="molecule type" value="Genomic_DNA"/>
</dbReference>
<dbReference type="SMART" id="SM00463">
    <property type="entry name" value="SMR"/>
    <property type="match status" value="1"/>
</dbReference>
<feature type="repeat" description="PPR" evidence="3">
    <location>
        <begin position="173"/>
        <end position="207"/>
    </location>
</feature>
<evidence type="ECO:0000313" key="6">
    <source>
        <dbReference type="EMBL" id="KAK7363855.1"/>
    </source>
</evidence>
<evidence type="ECO:0000259" key="5">
    <source>
        <dbReference type="PROSITE" id="PS50828"/>
    </source>
</evidence>
<dbReference type="PANTHER" id="PTHR47447:SF12">
    <property type="entry name" value="PENTATRICOPEPTIDE REPEAT-CONTAINING PROTEIN ATP4 HOMOLOG, CHLOROPLASTIC"/>
    <property type="match status" value="1"/>
</dbReference>
<name>A0AAN9MZC6_CANGL</name>
<feature type="compositionally biased region" description="Low complexity" evidence="4">
    <location>
        <begin position="76"/>
        <end position="85"/>
    </location>
</feature>
<dbReference type="Pfam" id="PF17177">
    <property type="entry name" value="PPR_long"/>
    <property type="match status" value="1"/>
</dbReference>
<dbReference type="PROSITE" id="PS50828">
    <property type="entry name" value="SMR"/>
    <property type="match status" value="1"/>
</dbReference>
<feature type="repeat" description="PPR" evidence="3">
    <location>
        <begin position="278"/>
        <end position="312"/>
    </location>
</feature>